<sequence length="140" mass="14694">MKLAVVVCVLGSVALQGCAFEEYVDLIPNGGNVKGVMAVGHVNPYGDGPRNKFGKAFGNADATWTTALCQADSDGDSQTNGEELGDPCCVWTHGGDSLLERSTGLSNPGDSKSKSNGTISCPYLDPFRRWVHNAKGSQNS</sequence>
<accession>A0AAV2YZ40</accession>
<reference evidence="3" key="1">
    <citation type="submission" date="2022-11" db="EMBL/GenBank/DDBJ databases">
        <authorList>
            <person name="Morgan W.R."/>
            <person name="Tartar A."/>
        </authorList>
    </citation>
    <scope>NUCLEOTIDE SEQUENCE</scope>
    <source>
        <strain evidence="3">ARSEF 373</strain>
    </source>
</reference>
<proteinExistence type="predicted"/>
<reference evidence="3" key="2">
    <citation type="journal article" date="2023" name="Microbiol Resour">
        <title>Decontamination and Annotation of the Draft Genome Sequence of the Oomycete Lagenidium giganteum ARSEF 373.</title>
        <authorList>
            <person name="Morgan W.R."/>
            <person name="Tartar A."/>
        </authorList>
    </citation>
    <scope>NUCLEOTIDE SEQUENCE</scope>
    <source>
        <strain evidence="3">ARSEF 373</strain>
    </source>
</reference>
<evidence type="ECO:0000259" key="2">
    <source>
        <dbReference type="Pfam" id="PF24784"/>
    </source>
</evidence>
<evidence type="ECO:0000313" key="3">
    <source>
        <dbReference type="EMBL" id="DAZ99340.1"/>
    </source>
</evidence>
<comment type="caution">
    <text evidence="3">The sequence shown here is derived from an EMBL/GenBank/DDBJ whole genome shotgun (WGS) entry which is preliminary data.</text>
</comment>
<evidence type="ECO:0000256" key="1">
    <source>
        <dbReference type="SAM" id="SignalP"/>
    </source>
</evidence>
<dbReference type="InterPro" id="IPR057626">
    <property type="entry name" value="S-S_Temptin"/>
</dbReference>
<dbReference type="AlphaFoldDB" id="A0AAV2YZ40"/>
<feature type="signal peptide" evidence="1">
    <location>
        <begin position="1"/>
        <end position="19"/>
    </location>
</feature>
<dbReference type="PANTHER" id="PTHR34737">
    <property type="entry name" value="EF-HAND DOMAIN-CONTAINING PROTEIN"/>
    <property type="match status" value="1"/>
</dbReference>
<dbReference type="Pfam" id="PF24784">
    <property type="entry name" value="Temptin_C"/>
    <property type="match status" value="1"/>
</dbReference>
<feature type="chain" id="PRO_5043977066" description="Temptin Cys/Cys disulfide domain-containing protein" evidence="1">
    <location>
        <begin position="20"/>
        <end position="140"/>
    </location>
</feature>
<dbReference type="EMBL" id="DAKRPA010000085">
    <property type="protein sequence ID" value="DAZ99340.1"/>
    <property type="molecule type" value="Genomic_DNA"/>
</dbReference>
<protein>
    <recommendedName>
        <fullName evidence="2">Temptin Cys/Cys disulfide domain-containing protein</fullName>
    </recommendedName>
</protein>
<dbReference type="Proteomes" id="UP001146120">
    <property type="component" value="Unassembled WGS sequence"/>
</dbReference>
<name>A0AAV2YZ40_9STRA</name>
<organism evidence="3 4">
    <name type="scientific">Lagenidium giganteum</name>
    <dbReference type="NCBI Taxonomy" id="4803"/>
    <lineage>
        <taxon>Eukaryota</taxon>
        <taxon>Sar</taxon>
        <taxon>Stramenopiles</taxon>
        <taxon>Oomycota</taxon>
        <taxon>Peronosporomycetes</taxon>
        <taxon>Pythiales</taxon>
        <taxon>Pythiaceae</taxon>
    </lineage>
</organism>
<dbReference type="InterPro" id="IPR055313">
    <property type="entry name" value="Temptin-like"/>
</dbReference>
<dbReference type="PROSITE" id="PS51257">
    <property type="entry name" value="PROKAR_LIPOPROTEIN"/>
    <property type="match status" value="1"/>
</dbReference>
<keyword evidence="4" id="KW-1185">Reference proteome</keyword>
<keyword evidence="1" id="KW-0732">Signal</keyword>
<gene>
    <name evidence="3" type="ORF">N0F65_005191</name>
</gene>
<feature type="domain" description="Temptin Cys/Cys disulfide" evidence="2">
    <location>
        <begin position="19"/>
        <end position="109"/>
    </location>
</feature>
<dbReference type="PANTHER" id="PTHR34737:SF2">
    <property type="entry name" value="EF-HAND DOMAIN-CONTAINING PROTEIN"/>
    <property type="match status" value="1"/>
</dbReference>
<evidence type="ECO:0000313" key="4">
    <source>
        <dbReference type="Proteomes" id="UP001146120"/>
    </source>
</evidence>